<gene>
    <name evidence="1" type="ORF">AA12717_3726</name>
</gene>
<reference evidence="1" key="1">
    <citation type="submission" date="2013-04" db="EMBL/GenBank/DDBJ databases">
        <title>The genome sequencing project of 58 acetic acid bacteria.</title>
        <authorList>
            <person name="Okamoto-Kainuma A."/>
            <person name="Ishikawa M."/>
            <person name="Umino S."/>
            <person name="Koizumi Y."/>
            <person name="Shiwa Y."/>
            <person name="Yoshikawa H."/>
            <person name="Matsutani M."/>
            <person name="Matsushita K."/>
        </authorList>
    </citation>
    <scope>NUCLEOTIDE SEQUENCE</scope>
    <source>
        <strain evidence="1">DSM 12717</strain>
    </source>
</reference>
<name>A0ABQ0PF92_9PROT</name>
<organism evidence="1 2">
    <name type="scientific">Gluconacetobacter sacchari DSM 12717</name>
    <dbReference type="NCBI Taxonomy" id="1307940"/>
    <lineage>
        <taxon>Bacteria</taxon>
        <taxon>Pseudomonadati</taxon>
        <taxon>Pseudomonadota</taxon>
        <taxon>Alphaproteobacteria</taxon>
        <taxon>Acetobacterales</taxon>
        <taxon>Acetobacteraceae</taxon>
        <taxon>Gluconacetobacter</taxon>
    </lineage>
</organism>
<protein>
    <submittedName>
        <fullName evidence="1">Uncharacterized protein</fullName>
    </submittedName>
</protein>
<keyword evidence="2" id="KW-1185">Reference proteome</keyword>
<dbReference type="Proteomes" id="UP001060895">
    <property type="component" value="Unassembled WGS sequence"/>
</dbReference>
<comment type="caution">
    <text evidence="1">The sequence shown here is derived from an EMBL/GenBank/DDBJ whole genome shotgun (WGS) entry which is preliminary data.</text>
</comment>
<evidence type="ECO:0000313" key="2">
    <source>
        <dbReference type="Proteomes" id="UP001060895"/>
    </source>
</evidence>
<sequence length="217" mass="24402">MHVMAEIINLNRTIQHRSRMSVFVGYLTVDWKCHAFAAETKRECMRQMALFICEMDEMHRADVRDYPEVAALRPYYYSGVVASNDICRIASLAEIDPDHLDAMFVDAIDAYLVDPDVRITSHATPVVVPVHGVDFGNALHAAFVESESGIAGHVSTKKEAAQVWMTDYVRDQMNMTVPQAERQFRNWNDGFLDVVQLRLSPNLQTVVTLASLTPTAG</sequence>
<accession>A0ABQ0PF92</accession>
<dbReference type="EMBL" id="BAQP01000445">
    <property type="protein sequence ID" value="GBQ31322.1"/>
    <property type="molecule type" value="Genomic_DNA"/>
</dbReference>
<proteinExistence type="predicted"/>
<evidence type="ECO:0000313" key="1">
    <source>
        <dbReference type="EMBL" id="GBQ31322.1"/>
    </source>
</evidence>